<dbReference type="RefSeq" id="WP_146031519.1">
    <property type="nucleotide sequence ID" value="NZ_BAABBP010000011.1"/>
</dbReference>
<dbReference type="Proteomes" id="UP001501627">
    <property type="component" value="Unassembled WGS sequence"/>
</dbReference>
<comment type="catalytic activity">
    <reaction evidence="19">
        <text>(6R)-5,10-methylenetetrahydrofolyl-(gamma-L-Glu)(n) + L-glutamate + ATP = (6R)-5,10-methylenetetrahydrofolyl-(gamma-L-Glu)(n+1) + ADP + phosphate + H(+)</text>
        <dbReference type="Rhea" id="RHEA:51912"/>
        <dbReference type="Rhea" id="RHEA-COMP:13257"/>
        <dbReference type="Rhea" id="RHEA-COMP:13258"/>
        <dbReference type="ChEBI" id="CHEBI:15378"/>
        <dbReference type="ChEBI" id="CHEBI:29985"/>
        <dbReference type="ChEBI" id="CHEBI:30616"/>
        <dbReference type="ChEBI" id="CHEBI:43474"/>
        <dbReference type="ChEBI" id="CHEBI:136572"/>
        <dbReference type="ChEBI" id="CHEBI:456216"/>
        <dbReference type="EC" id="6.3.2.17"/>
    </reaction>
</comment>
<evidence type="ECO:0000256" key="4">
    <source>
        <dbReference type="ARBA" id="ARBA00008276"/>
    </source>
</evidence>
<keyword evidence="10" id="KW-0547">Nucleotide-binding</keyword>
<organism evidence="23 24">
    <name type="scientific">Comamonas faecalis</name>
    <dbReference type="NCBI Taxonomy" id="1387849"/>
    <lineage>
        <taxon>Bacteria</taxon>
        <taxon>Pseudomonadati</taxon>
        <taxon>Pseudomonadota</taxon>
        <taxon>Betaproteobacteria</taxon>
        <taxon>Burkholderiales</taxon>
        <taxon>Comamonadaceae</taxon>
        <taxon>Comamonas</taxon>
    </lineage>
</organism>
<feature type="domain" description="Mur ligase central" evidence="22">
    <location>
        <begin position="52"/>
        <end position="229"/>
    </location>
</feature>
<evidence type="ECO:0000256" key="15">
    <source>
        <dbReference type="ARBA" id="ARBA00030592"/>
    </source>
</evidence>
<comment type="catalytic activity">
    <reaction evidence="20">
        <text>7,8-dihydropteroate + L-glutamate + ATP = 7,8-dihydrofolate + ADP + phosphate + H(+)</text>
        <dbReference type="Rhea" id="RHEA:23584"/>
        <dbReference type="ChEBI" id="CHEBI:15378"/>
        <dbReference type="ChEBI" id="CHEBI:17839"/>
        <dbReference type="ChEBI" id="CHEBI:29985"/>
        <dbReference type="ChEBI" id="CHEBI:30616"/>
        <dbReference type="ChEBI" id="CHEBI:43474"/>
        <dbReference type="ChEBI" id="CHEBI:57451"/>
        <dbReference type="ChEBI" id="CHEBI:456216"/>
        <dbReference type="EC" id="6.3.2.12"/>
    </reaction>
</comment>
<evidence type="ECO:0000256" key="17">
    <source>
        <dbReference type="ARBA" id="ARBA00047493"/>
    </source>
</evidence>
<dbReference type="InterPro" id="IPR004101">
    <property type="entry name" value="Mur_ligase_C"/>
</dbReference>
<dbReference type="SUPFAM" id="SSF53244">
    <property type="entry name" value="MurD-like peptide ligases, peptide-binding domain"/>
    <property type="match status" value="1"/>
</dbReference>
<keyword evidence="24" id="KW-1185">Reference proteome</keyword>
<dbReference type="EC" id="6.3.2.12" evidence="5"/>
<dbReference type="Pfam" id="PF02875">
    <property type="entry name" value="Mur_ligase_C"/>
    <property type="match status" value="1"/>
</dbReference>
<proteinExistence type="inferred from homology"/>
<protein>
    <recommendedName>
        <fullName evidence="7">Dihydrofolate synthase/folylpolyglutamate synthase</fullName>
        <ecNumber evidence="5">6.3.2.12</ecNumber>
        <ecNumber evidence="6">6.3.2.17</ecNumber>
    </recommendedName>
    <alternativeName>
        <fullName evidence="16">Folylpoly-gamma-glutamate synthetase-dihydrofolate synthetase</fullName>
    </alternativeName>
    <alternativeName>
        <fullName evidence="14">Folylpolyglutamate synthetase</fullName>
    </alternativeName>
    <alternativeName>
        <fullName evidence="15">Tetrahydrofolylpolyglutamate synthase</fullName>
    </alternativeName>
</protein>
<evidence type="ECO:0000256" key="18">
    <source>
        <dbReference type="ARBA" id="ARBA00047808"/>
    </source>
</evidence>
<dbReference type="SUPFAM" id="SSF53623">
    <property type="entry name" value="MurD-like peptide ligases, catalytic domain"/>
    <property type="match status" value="1"/>
</dbReference>
<evidence type="ECO:0000256" key="11">
    <source>
        <dbReference type="ARBA" id="ARBA00022840"/>
    </source>
</evidence>
<evidence type="ECO:0000256" key="8">
    <source>
        <dbReference type="ARBA" id="ARBA00022598"/>
    </source>
</evidence>
<evidence type="ECO:0000313" key="24">
    <source>
        <dbReference type="Proteomes" id="UP001501627"/>
    </source>
</evidence>
<keyword evidence="11" id="KW-0067">ATP-binding</keyword>
<evidence type="ECO:0000256" key="10">
    <source>
        <dbReference type="ARBA" id="ARBA00022741"/>
    </source>
</evidence>
<gene>
    <name evidence="23" type="primary">folC</name>
    <name evidence="23" type="ORF">GCM10022279_15410</name>
</gene>
<comment type="catalytic activity">
    <reaction evidence="17">
        <text>(6S)-5,6,7,8-tetrahydrofolyl-(gamma-L-Glu)(n) + L-glutamate + ATP = (6S)-5,6,7,8-tetrahydrofolyl-(gamma-L-Glu)(n+1) + ADP + phosphate + H(+)</text>
        <dbReference type="Rhea" id="RHEA:10580"/>
        <dbReference type="Rhea" id="RHEA-COMP:14738"/>
        <dbReference type="Rhea" id="RHEA-COMP:14740"/>
        <dbReference type="ChEBI" id="CHEBI:15378"/>
        <dbReference type="ChEBI" id="CHEBI:29985"/>
        <dbReference type="ChEBI" id="CHEBI:30616"/>
        <dbReference type="ChEBI" id="CHEBI:43474"/>
        <dbReference type="ChEBI" id="CHEBI:141005"/>
        <dbReference type="ChEBI" id="CHEBI:456216"/>
        <dbReference type="EC" id="6.3.2.17"/>
    </reaction>
</comment>
<evidence type="ECO:0000256" key="2">
    <source>
        <dbReference type="ARBA" id="ARBA00004799"/>
    </source>
</evidence>
<comment type="catalytic activity">
    <reaction evidence="18">
        <text>10-formyltetrahydrofolyl-(gamma-L-Glu)(n) + L-glutamate + ATP = 10-formyltetrahydrofolyl-(gamma-L-Glu)(n+1) + ADP + phosphate + H(+)</text>
        <dbReference type="Rhea" id="RHEA:51904"/>
        <dbReference type="Rhea" id="RHEA-COMP:13088"/>
        <dbReference type="Rhea" id="RHEA-COMP:14300"/>
        <dbReference type="ChEBI" id="CHEBI:15378"/>
        <dbReference type="ChEBI" id="CHEBI:29985"/>
        <dbReference type="ChEBI" id="CHEBI:30616"/>
        <dbReference type="ChEBI" id="CHEBI:43474"/>
        <dbReference type="ChEBI" id="CHEBI:134413"/>
        <dbReference type="ChEBI" id="CHEBI:456216"/>
        <dbReference type="EC" id="6.3.2.17"/>
    </reaction>
</comment>
<evidence type="ECO:0000256" key="12">
    <source>
        <dbReference type="ARBA" id="ARBA00022842"/>
    </source>
</evidence>
<evidence type="ECO:0000256" key="6">
    <source>
        <dbReference type="ARBA" id="ARBA00013025"/>
    </source>
</evidence>
<sequence length="493" mass="52734">MQTPAPHLPHTLQQWLDYCEQLHPKTIAMGLERVAEVARRLDLRFDCPVITVAGTNGKGSTCAMIEAVAQESGYRTGVYSSPHIVHFEERCRIRGEPVAADALLEHFAAVEQARTAGGGAVELTYFEFTTLAILRLMSRAGLDLAVLEVGLGGRLDATNVIDADCAVITSVDVDHVEFLGSDREAIGREKAGIMRPGRPVVVSDPVPPDSVMAHAHEIGAELWRFGSDFNYSGDQQQWAWAGRGRRYAGLAYPSLRGANQLINASGALAALNALRDRVPITAQAVRVGLSHVELPGRFQVIAGQPTLILDVAHNPHAVSALAANLDAMGSYFQATHAVVGAMADKDLPQMLARIAPQIDCWYFADLPTPRAASAQDLKQVLHALQTGQHGKDLLDAALPRRRVQKTTAQPGQGSAHLVVSRTRGGVAASHGAAPEDVEEEVPVSLHASPEEALTAALEAARPADRIVVFGSFYTVGGVLENGLPRLKAKHLAV</sequence>
<name>A0ABP7R848_9BURK</name>
<dbReference type="InterPro" id="IPR001645">
    <property type="entry name" value="Folylpolyglutamate_synth"/>
</dbReference>
<evidence type="ECO:0000256" key="1">
    <source>
        <dbReference type="ARBA" id="ARBA00002714"/>
    </source>
</evidence>
<dbReference type="EC" id="6.3.2.17" evidence="6"/>
<evidence type="ECO:0000256" key="7">
    <source>
        <dbReference type="ARBA" id="ARBA00019357"/>
    </source>
</evidence>
<evidence type="ECO:0000256" key="5">
    <source>
        <dbReference type="ARBA" id="ARBA00013023"/>
    </source>
</evidence>
<comment type="pathway">
    <text evidence="2">Cofactor biosynthesis; tetrahydrofolate biosynthesis; 7,8-dihydrofolate from 2-amino-4-hydroxy-6-hydroxymethyl-7,8-dihydropteridine diphosphate and 4-aminobenzoate: step 2/2.</text>
</comment>
<reference evidence="24" key="1">
    <citation type="journal article" date="2019" name="Int. J. Syst. Evol. Microbiol.">
        <title>The Global Catalogue of Microorganisms (GCM) 10K type strain sequencing project: providing services to taxonomists for standard genome sequencing and annotation.</title>
        <authorList>
            <consortium name="The Broad Institute Genomics Platform"/>
            <consortium name="The Broad Institute Genome Sequencing Center for Infectious Disease"/>
            <person name="Wu L."/>
            <person name="Ma J."/>
        </authorList>
    </citation>
    <scope>NUCLEOTIDE SEQUENCE [LARGE SCALE GENOMIC DNA]</scope>
    <source>
        <strain evidence="24">JCM 17561</strain>
    </source>
</reference>
<evidence type="ECO:0000256" key="3">
    <source>
        <dbReference type="ARBA" id="ARBA00005150"/>
    </source>
</evidence>
<evidence type="ECO:0000256" key="16">
    <source>
        <dbReference type="ARBA" id="ARBA00032510"/>
    </source>
</evidence>
<dbReference type="Gene3D" id="3.90.190.20">
    <property type="entry name" value="Mur ligase, C-terminal domain"/>
    <property type="match status" value="1"/>
</dbReference>
<keyword evidence="12" id="KW-0460">Magnesium</keyword>
<comment type="pathway">
    <text evidence="3">Cofactor biosynthesis; tetrahydrofolylpolyglutamate biosynthesis.</text>
</comment>
<evidence type="ECO:0000256" key="20">
    <source>
        <dbReference type="ARBA" id="ARBA00049161"/>
    </source>
</evidence>
<dbReference type="InterPro" id="IPR018109">
    <property type="entry name" value="Folylpolyglutamate_synth_CS"/>
</dbReference>
<evidence type="ECO:0000256" key="13">
    <source>
        <dbReference type="ARBA" id="ARBA00022909"/>
    </source>
</evidence>
<evidence type="ECO:0000256" key="19">
    <source>
        <dbReference type="ARBA" id="ARBA00049035"/>
    </source>
</evidence>
<dbReference type="InterPro" id="IPR036565">
    <property type="entry name" value="Mur-like_cat_sf"/>
</dbReference>
<keyword evidence="13" id="KW-0289">Folate biosynthesis</keyword>
<evidence type="ECO:0000313" key="23">
    <source>
        <dbReference type="EMBL" id="GAA3993013.1"/>
    </source>
</evidence>
<comment type="caution">
    <text evidence="23">The sequence shown here is derived from an EMBL/GenBank/DDBJ whole genome shotgun (WGS) entry which is preliminary data.</text>
</comment>
<dbReference type="PROSITE" id="PS01012">
    <property type="entry name" value="FOLYLPOLYGLU_SYNT_2"/>
    <property type="match status" value="1"/>
</dbReference>
<dbReference type="InterPro" id="IPR036615">
    <property type="entry name" value="Mur_ligase_C_dom_sf"/>
</dbReference>
<dbReference type="PANTHER" id="PTHR11136:SF0">
    <property type="entry name" value="DIHYDROFOLATE SYNTHETASE-RELATED"/>
    <property type="match status" value="1"/>
</dbReference>
<keyword evidence="8" id="KW-0436">Ligase</keyword>
<dbReference type="Pfam" id="PF08245">
    <property type="entry name" value="Mur_ligase_M"/>
    <property type="match status" value="1"/>
</dbReference>
<comment type="function">
    <text evidence="1">Functions in two distinct reactions of the de novo folate biosynthetic pathway. Catalyzes the addition of a glutamate residue to dihydropteroate (7,8-dihydropteroate or H2Pte) to form dihydrofolate (7,8-dihydrofolate monoglutamate or H2Pte-Glu). Also catalyzes successive additions of L-glutamate to tetrahydrofolate or 10-formyltetrahydrofolate or 5,10-methylenetetrahydrofolate, leading to folylpolyglutamate derivatives.</text>
</comment>
<dbReference type="NCBIfam" id="NF008101">
    <property type="entry name" value="PRK10846.1"/>
    <property type="match status" value="1"/>
</dbReference>
<dbReference type="Gene3D" id="3.40.1190.10">
    <property type="entry name" value="Mur-like, catalytic domain"/>
    <property type="match status" value="1"/>
</dbReference>
<evidence type="ECO:0000256" key="14">
    <source>
        <dbReference type="ARBA" id="ARBA00030048"/>
    </source>
</evidence>
<comment type="similarity">
    <text evidence="4">Belongs to the folylpolyglutamate synthase family.</text>
</comment>
<dbReference type="PANTHER" id="PTHR11136">
    <property type="entry name" value="FOLYLPOLYGLUTAMATE SYNTHASE-RELATED"/>
    <property type="match status" value="1"/>
</dbReference>
<feature type="domain" description="Mur ligase C-terminal" evidence="21">
    <location>
        <begin position="296"/>
        <end position="389"/>
    </location>
</feature>
<accession>A0ABP7R848</accession>
<dbReference type="EMBL" id="BAABBP010000011">
    <property type="protein sequence ID" value="GAA3993013.1"/>
    <property type="molecule type" value="Genomic_DNA"/>
</dbReference>
<dbReference type="InterPro" id="IPR013221">
    <property type="entry name" value="Mur_ligase_cen"/>
</dbReference>
<evidence type="ECO:0000256" key="9">
    <source>
        <dbReference type="ARBA" id="ARBA00022723"/>
    </source>
</evidence>
<evidence type="ECO:0000259" key="21">
    <source>
        <dbReference type="Pfam" id="PF02875"/>
    </source>
</evidence>
<keyword evidence="9" id="KW-0479">Metal-binding</keyword>
<evidence type="ECO:0000259" key="22">
    <source>
        <dbReference type="Pfam" id="PF08245"/>
    </source>
</evidence>
<dbReference type="NCBIfam" id="TIGR01499">
    <property type="entry name" value="folC"/>
    <property type="match status" value="1"/>
</dbReference>